<evidence type="ECO:0000313" key="5">
    <source>
        <dbReference type="Proteomes" id="UP000215545"/>
    </source>
</evidence>
<feature type="transmembrane region" description="Helical" evidence="1">
    <location>
        <begin position="139"/>
        <end position="164"/>
    </location>
</feature>
<dbReference type="AlphaFoldDB" id="A0A1N7A8X3"/>
<sequence>MDKMAERMNACCSLLLKLVYVNVLWMAFTLAGLGLFGAGPATLALFGVLRQWIRGNESIPVFHTFKELYKQHFKEGNKLFFLYGTVGLILYIDLLYVESMVIRAIVIAASILYVVSLIYLPCILVHYEMKTLLSKMKYSVFLGIAYFQYTLVLLAVSMALFVILAINPGFFFLFGLGPVAYLSMWMVNQVFMKAEMQQTTNDRRLAVDK</sequence>
<dbReference type="Pfam" id="PF04854">
    <property type="entry name" value="DUF624"/>
    <property type="match status" value="1"/>
</dbReference>
<dbReference type="InterPro" id="IPR006938">
    <property type="entry name" value="DUF624"/>
</dbReference>
<evidence type="ECO:0000313" key="3">
    <source>
        <dbReference type="EMBL" id="SIR35496.1"/>
    </source>
</evidence>
<feature type="transmembrane region" description="Helical" evidence="1">
    <location>
        <begin position="79"/>
        <end position="96"/>
    </location>
</feature>
<name>A0A1N7A8X3_9BACI</name>
<organism evidence="3 4">
    <name type="scientific">Domibacillus enclensis</name>
    <dbReference type="NCBI Taxonomy" id="1017273"/>
    <lineage>
        <taxon>Bacteria</taxon>
        <taxon>Bacillati</taxon>
        <taxon>Bacillota</taxon>
        <taxon>Bacilli</taxon>
        <taxon>Bacillales</taxon>
        <taxon>Bacillaceae</taxon>
        <taxon>Domibacillus</taxon>
    </lineage>
</organism>
<dbReference type="Proteomes" id="UP000186385">
    <property type="component" value="Unassembled WGS sequence"/>
</dbReference>
<feature type="transmembrane region" description="Helical" evidence="1">
    <location>
        <begin position="23"/>
        <end position="49"/>
    </location>
</feature>
<reference evidence="3 4" key="1">
    <citation type="submission" date="2017-01" db="EMBL/GenBank/DDBJ databases">
        <authorList>
            <person name="Mah S.A."/>
            <person name="Swanson W.J."/>
            <person name="Moy G.W."/>
            <person name="Vacquier V.D."/>
        </authorList>
    </citation>
    <scope>NUCLEOTIDE SEQUENCE [LARGE SCALE GENOMIC DNA]</scope>
    <source>
        <strain evidence="3 4">NIO-1016</strain>
    </source>
</reference>
<dbReference type="RefSeq" id="WP_045851241.1">
    <property type="nucleotide sequence ID" value="NZ_FTLX01000007.1"/>
</dbReference>
<reference evidence="5" key="2">
    <citation type="submission" date="2017-03" db="EMBL/GenBank/DDBJ databases">
        <title>Bacillus sp. V-88(T) DSM27956, whole genome shotgun sequencing project.</title>
        <authorList>
            <person name="Dastager S.G."/>
            <person name="Neurgaonkar P.S."/>
            <person name="Dharne M.S."/>
        </authorList>
    </citation>
    <scope>NUCLEOTIDE SEQUENCE [LARGE SCALE GENOMIC DNA]</scope>
    <source>
        <strain evidence="5">DSM 25145</strain>
    </source>
</reference>
<evidence type="ECO:0000313" key="4">
    <source>
        <dbReference type="Proteomes" id="UP000186385"/>
    </source>
</evidence>
<dbReference type="OrthoDB" id="2182676at2"/>
<protein>
    <submittedName>
        <fullName evidence="3">Uncharacterized membrane protein YesL</fullName>
    </submittedName>
</protein>
<feature type="transmembrane region" description="Helical" evidence="1">
    <location>
        <begin position="102"/>
        <end position="127"/>
    </location>
</feature>
<gene>
    <name evidence="2" type="ORF">B1B05_14495</name>
    <name evidence="3" type="ORF">SAMN05443094_107116</name>
</gene>
<dbReference type="EMBL" id="FTLX01000007">
    <property type="protein sequence ID" value="SIR35496.1"/>
    <property type="molecule type" value="Genomic_DNA"/>
</dbReference>
<evidence type="ECO:0000256" key="1">
    <source>
        <dbReference type="SAM" id="Phobius"/>
    </source>
</evidence>
<dbReference type="STRING" id="1017273.SAMN05443094_107116"/>
<reference evidence="2" key="3">
    <citation type="submission" date="2017-03" db="EMBL/GenBank/DDBJ databases">
        <authorList>
            <person name="Dastager S.G."/>
            <person name="Neurgaonkar P.S."/>
            <person name="Dharne M.S."/>
        </authorList>
    </citation>
    <scope>NUCLEOTIDE SEQUENCE</scope>
    <source>
        <strain evidence="2">DSM 25145</strain>
    </source>
</reference>
<keyword evidence="5" id="KW-1185">Reference proteome</keyword>
<dbReference type="EMBL" id="MWSK01000007">
    <property type="protein sequence ID" value="OXS75741.1"/>
    <property type="molecule type" value="Genomic_DNA"/>
</dbReference>
<dbReference type="Proteomes" id="UP000215545">
    <property type="component" value="Unassembled WGS sequence"/>
</dbReference>
<feature type="transmembrane region" description="Helical" evidence="1">
    <location>
        <begin position="170"/>
        <end position="187"/>
    </location>
</feature>
<keyword evidence="1" id="KW-0472">Membrane</keyword>
<keyword evidence="1" id="KW-0812">Transmembrane</keyword>
<evidence type="ECO:0000313" key="2">
    <source>
        <dbReference type="EMBL" id="OXS75741.1"/>
    </source>
</evidence>
<keyword evidence="1" id="KW-1133">Transmembrane helix</keyword>
<accession>A0A1N7A8X3</accession>
<proteinExistence type="predicted"/>